<dbReference type="PANTHER" id="PTHR24221:SF654">
    <property type="entry name" value="ATP-BINDING CASSETTE SUB-FAMILY B MEMBER 6"/>
    <property type="match status" value="1"/>
</dbReference>
<evidence type="ECO:0000259" key="9">
    <source>
        <dbReference type="PROSITE" id="PS50929"/>
    </source>
</evidence>
<dbReference type="GO" id="GO:0016887">
    <property type="term" value="F:ATP hydrolysis activity"/>
    <property type="evidence" value="ECO:0007669"/>
    <property type="project" value="InterPro"/>
</dbReference>
<feature type="transmembrane region" description="Helical" evidence="7">
    <location>
        <begin position="156"/>
        <end position="175"/>
    </location>
</feature>
<gene>
    <name evidence="10" type="ORF">K8U81_04410</name>
</gene>
<dbReference type="GO" id="GO:0034040">
    <property type="term" value="F:ATPase-coupled lipid transmembrane transporter activity"/>
    <property type="evidence" value="ECO:0007669"/>
    <property type="project" value="TreeGrafter"/>
</dbReference>
<dbReference type="PANTHER" id="PTHR24221">
    <property type="entry name" value="ATP-BINDING CASSETTE SUB-FAMILY B"/>
    <property type="match status" value="1"/>
</dbReference>
<keyword evidence="3" id="KW-0547">Nucleotide-binding</keyword>
<dbReference type="InterPro" id="IPR036640">
    <property type="entry name" value="ABC1_TM_sf"/>
</dbReference>
<protein>
    <submittedName>
        <fullName evidence="10">ABC transporter ATP-binding protein/permease</fullName>
    </submittedName>
</protein>
<proteinExistence type="predicted"/>
<name>A0A921K3Q1_9BACT</name>
<evidence type="ECO:0000256" key="5">
    <source>
        <dbReference type="ARBA" id="ARBA00022989"/>
    </source>
</evidence>
<feature type="transmembrane region" description="Helical" evidence="7">
    <location>
        <begin position="38"/>
        <end position="58"/>
    </location>
</feature>
<evidence type="ECO:0000313" key="10">
    <source>
        <dbReference type="EMBL" id="HJF07422.1"/>
    </source>
</evidence>
<evidence type="ECO:0000313" key="11">
    <source>
        <dbReference type="Proteomes" id="UP000718012"/>
    </source>
</evidence>
<evidence type="ECO:0000256" key="2">
    <source>
        <dbReference type="ARBA" id="ARBA00022692"/>
    </source>
</evidence>
<dbReference type="PROSITE" id="PS50929">
    <property type="entry name" value="ABC_TM1F"/>
    <property type="match status" value="1"/>
</dbReference>
<comment type="caution">
    <text evidence="10">The sequence shown here is derived from an EMBL/GenBank/DDBJ whole genome shotgun (WGS) entry which is preliminary data.</text>
</comment>
<feature type="domain" description="ABC transmembrane type-1" evidence="9">
    <location>
        <begin position="44"/>
        <end position="323"/>
    </location>
</feature>
<evidence type="ECO:0000259" key="8">
    <source>
        <dbReference type="PROSITE" id="PS50893"/>
    </source>
</evidence>
<keyword evidence="6 7" id="KW-0472">Membrane</keyword>
<evidence type="ECO:0000256" key="6">
    <source>
        <dbReference type="ARBA" id="ARBA00023136"/>
    </source>
</evidence>
<feature type="transmembrane region" description="Helical" evidence="7">
    <location>
        <begin position="78"/>
        <end position="103"/>
    </location>
</feature>
<dbReference type="GO" id="GO:0140359">
    <property type="term" value="F:ABC-type transporter activity"/>
    <property type="evidence" value="ECO:0007669"/>
    <property type="project" value="InterPro"/>
</dbReference>
<evidence type="ECO:0000256" key="1">
    <source>
        <dbReference type="ARBA" id="ARBA00004651"/>
    </source>
</evidence>
<dbReference type="SUPFAM" id="SSF52540">
    <property type="entry name" value="P-loop containing nucleoside triphosphate hydrolases"/>
    <property type="match status" value="1"/>
</dbReference>
<keyword evidence="5 7" id="KW-1133">Transmembrane helix</keyword>
<reference evidence="10" key="2">
    <citation type="submission" date="2021-09" db="EMBL/GenBank/DDBJ databases">
        <authorList>
            <person name="Gilroy R."/>
        </authorList>
    </citation>
    <scope>NUCLEOTIDE SEQUENCE</scope>
    <source>
        <strain evidence="10">CHK165-8395</strain>
    </source>
</reference>
<organism evidence="10 11">
    <name type="scientific">Phocaeicola coprocola</name>
    <dbReference type="NCBI Taxonomy" id="310298"/>
    <lineage>
        <taxon>Bacteria</taxon>
        <taxon>Pseudomonadati</taxon>
        <taxon>Bacteroidota</taxon>
        <taxon>Bacteroidia</taxon>
        <taxon>Bacteroidales</taxon>
        <taxon>Bacteroidaceae</taxon>
        <taxon>Phocaeicola</taxon>
    </lineage>
</organism>
<dbReference type="SUPFAM" id="SSF90123">
    <property type="entry name" value="ABC transporter transmembrane region"/>
    <property type="match status" value="1"/>
</dbReference>
<accession>A0A921K3Q1</accession>
<keyword evidence="4 10" id="KW-0067">ATP-binding</keyword>
<dbReference type="InterPro" id="IPR027417">
    <property type="entry name" value="P-loop_NTPase"/>
</dbReference>
<sequence>MKTILKKILSKLTKENLSQQYAIGRKAMRWVLQVTQGYHWLITFSIFSGIFGVGMSLFNVWLSKWIIDIVTGAREGNVWMAAGVVVFFFFFGMAVKLISPWIFGKINMRIGIRMQNSLSDALMMCSWKSGQKWHTGDLLTRINSDASEVLSMGMSILPNLLITSLQLIGSFIFLWALEPRLAWFILGATPLVLLSKIYFRKVRELSKAQKAMSSEMGSVMQENLSQRVLVRSLGATDYRKQKLHESQEKLFNLGMEQIKFSTFSQGVMGFVFGGGYLCAFLWGIYRLEHQEITFGTMTAFLQLVGQVQGPFLGLIGIPPALVRGWASVERLMELFEDVEPDETPVYVDSPLTLEFNQVTFGYEPGQPVLHNFSAVFRPGTSTAVAGPTGTGKTTIIRLMLALIRPDQGQVNLVAADGSVYPDTSATRVNFMYVPQGNTLLSGTVRENVLLGAPDCSDEDVEQVLRTACADFVFDLPEGIHTRVGEHGYGLSEGQAQRISIARALLRPVNIWLFDEASSALDCDTTTKLINNILAEGKEKTIIFVTHDPRVMERCDSVIRLNEKEQQTIES</sequence>
<keyword evidence="2 7" id="KW-0812">Transmembrane</keyword>
<dbReference type="Pfam" id="PF00005">
    <property type="entry name" value="ABC_tran"/>
    <property type="match status" value="1"/>
</dbReference>
<dbReference type="InterPro" id="IPR003593">
    <property type="entry name" value="AAA+_ATPase"/>
</dbReference>
<feature type="transmembrane region" description="Helical" evidence="7">
    <location>
        <begin position="181"/>
        <end position="199"/>
    </location>
</feature>
<reference evidence="10" key="1">
    <citation type="journal article" date="2021" name="PeerJ">
        <title>Extensive microbial diversity within the chicken gut microbiome revealed by metagenomics and culture.</title>
        <authorList>
            <person name="Gilroy R."/>
            <person name="Ravi A."/>
            <person name="Getino M."/>
            <person name="Pursley I."/>
            <person name="Horton D.L."/>
            <person name="Alikhan N.F."/>
            <person name="Baker D."/>
            <person name="Gharbi K."/>
            <person name="Hall N."/>
            <person name="Watson M."/>
            <person name="Adriaenssens E.M."/>
            <person name="Foster-Nyarko E."/>
            <person name="Jarju S."/>
            <person name="Secka A."/>
            <person name="Antonio M."/>
            <person name="Oren A."/>
            <person name="Chaudhuri R.R."/>
            <person name="La Ragione R."/>
            <person name="Hildebrand F."/>
            <person name="Pallen M.J."/>
        </authorList>
    </citation>
    <scope>NUCLEOTIDE SEQUENCE</scope>
    <source>
        <strain evidence="10">CHK165-8395</strain>
    </source>
</reference>
<dbReference type="InterPro" id="IPR003439">
    <property type="entry name" value="ABC_transporter-like_ATP-bd"/>
</dbReference>
<dbReference type="GO" id="GO:0005524">
    <property type="term" value="F:ATP binding"/>
    <property type="evidence" value="ECO:0007669"/>
    <property type="project" value="UniProtKB-KW"/>
</dbReference>
<dbReference type="InterPro" id="IPR039421">
    <property type="entry name" value="Type_1_exporter"/>
</dbReference>
<dbReference type="GO" id="GO:0005886">
    <property type="term" value="C:plasma membrane"/>
    <property type="evidence" value="ECO:0007669"/>
    <property type="project" value="UniProtKB-SubCell"/>
</dbReference>
<feature type="transmembrane region" description="Helical" evidence="7">
    <location>
        <begin position="267"/>
        <end position="285"/>
    </location>
</feature>
<dbReference type="PROSITE" id="PS50893">
    <property type="entry name" value="ABC_TRANSPORTER_2"/>
    <property type="match status" value="1"/>
</dbReference>
<dbReference type="Pfam" id="PF00664">
    <property type="entry name" value="ABC_membrane"/>
    <property type="match status" value="1"/>
</dbReference>
<feature type="domain" description="ABC transporter" evidence="8">
    <location>
        <begin position="353"/>
        <end position="570"/>
    </location>
</feature>
<evidence type="ECO:0000256" key="3">
    <source>
        <dbReference type="ARBA" id="ARBA00022741"/>
    </source>
</evidence>
<dbReference type="Gene3D" id="1.20.1560.10">
    <property type="entry name" value="ABC transporter type 1, transmembrane domain"/>
    <property type="match status" value="1"/>
</dbReference>
<dbReference type="SMART" id="SM00382">
    <property type="entry name" value="AAA"/>
    <property type="match status" value="1"/>
</dbReference>
<dbReference type="InterPro" id="IPR011527">
    <property type="entry name" value="ABC1_TM_dom"/>
</dbReference>
<dbReference type="Proteomes" id="UP000718012">
    <property type="component" value="Unassembled WGS sequence"/>
</dbReference>
<dbReference type="AlphaFoldDB" id="A0A921K3Q1"/>
<evidence type="ECO:0000256" key="4">
    <source>
        <dbReference type="ARBA" id="ARBA00022840"/>
    </source>
</evidence>
<evidence type="ECO:0000256" key="7">
    <source>
        <dbReference type="SAM" id="Phobius"/>
    </source>
</evidence>
<comment type="subcellular location">
    <subcellularLocation>
        <location evidence="1">Cell membrane</location>
        <topology evidence="1">Multi-pass membrane protein</topology>
    </subcellularLocation>
</comment>
<dbReference type="Gene3D" id="3.40.50.300">
    <property type="entry name" value="P-loop containing nucleotide triphosphate hydrolases"/>
    <property type="match status" value="1"/>
</dbReference>
<dbReference type="CDD" id="cd07346">
    <property type="entry name" value="ABC_6TM_exporters"/>
    <property type="match status" value="1"/>
</dbReference>
<dbReference type="EMBL" id="DYXD01000100">
    <property type="protein sequence ID" value="HJF07422.1"/>
    <property type="molecule type" value="Genomic_DNA"/>
</dbReference>